<dbReference type="AlphaFoldDB" id="A0ABD3CRF4"/>
<evidence type="ECO:0000313" key="2">
    <source>
        <dbReference type="Proteomes" id="UP001632038"/>
    </source>
</evidence>
<accession>A0ABD3CRF4</accession>
<dbReference type="EMBL" id="JAVIJP010000032">
    <property type="protein sequence ID" value="KAL3631172.1"/>
    <property type="molecule type" value="Genomic_DNA"/>
</dbReference>
<sequence length="93" mass="10529">MASDSETAPSFMETLINSRNRDISLFLPFTLALNAMNPPHQETQNQDNPRDRIVLINSFTQNMTVIETDSLSSLGFGSLFDGKNGRRYEECRN</sequence>
<keyword evidence="2" id="KW-1185">Reference proteome</keyword>
<reference evidence="2" key="1">
    <citation type="journal article" date="2024" name="IScience">
        <title>Strigolactones Initiate the Formation of Haustorium-like Structures in Castilleja.</title>
        <authorList>
            <person name="Buerger M."/>
            <person name="Peterson D."/>
            <person name="Chory J."/>
        </authorList>
    </citation>
    <scope>NUCLEOTIDE SEQUENCE [LARGE SCALE GENOMIC DNA]</scope>
</reference>
<comment type="caution">
    <text evidence="1">The sequence shown here is derived from an EMBL/GenBank/DDBJ whole genome shotgun (WGS) entry which is preliminary data.</text>
</comment>
<name>A0ABD3CRF4_9LAMI</name>
<gene>
    <name evidence="1" type="ORF">CASFOL_024156</name>
</gene>
<organism evidence="1 2">
    <name type="scientific">Castilleja foliolosa</name>
    <dbReference type="NCBI Taxonomy" id="1961234"/>
    <lineage>
        <taxon>Eukaryota</taxon>
        <taxon>Viridiplantae</taxon>
        <taxon>Streptophyta</taxon>
        <taxon>Embryophyta</taxon>
        <taxon>Tracheophyta</taxon>
        <taxon>Spermatophyta</taxon>
        <taxon>Magnoliopsida</taxon>
        <taxon>eudicotyledons</taxon>
        <taxon>Gunneridae</taxon>
        <taxon>Pentapetalae</taxon>
        <taxon>asterids</taxon>
        <taxon>lamiids</taxon>
        <taxon>Lamiales</taxon>
        <taxon>Orobanchaceae</taxon>
        <taxon>Pedicularideae</taxon>
        <taxon>Castillejinae</taxon>
        <taxon>Castilleja</taxon>
    </lineage>
</organism>
<evidence type="ECO:0000313" key="1">
    <source>
        <dbReference type="EMBL" id="KAL3631172.1"/>
    </source>
</evidence>
<protein>
    <submittedName>
        <fullName evidence="1">Uncharacterized protein</fullName>
    </submittedName>
</protein>
<proteinExistence type="predicted"/>
<dbReference type="Proteomes" id="UP001632038">
    <property type="component" value="Unassembled WGS sequence"/>
</dbReference>